<comment type="caution">
    <text evidence="1">The sequence shown here is derived from an EMBL/GenBank/DDBJ whole genome shotgun (WGS) entry which is preliminary data.</text>
</comment>
<accession>X0W9I8</accession>
<proteinExistence type="predicted"/>
<name>X0W9I8_9ZZZZ</name>
<feature type="non-terminal residue" evidence="1">
    <location>
        <position position="262"/>
    </location>
</feature>
<gene>
    <name evidence="1" type="ORF">S01H1_47401</name>
</gene>
<reference evidence="1" key="1">
    <citation type="journal article" date="2014" name="Front. Microbiol.">
        <title>High frequency of phylogenetically diverse reductive dehalogenase-homologous genes in deep subseafloor sedimentary metagenomes.</title>
        <authorList>
            <person name="Kawai M."/>
            <person name="Futagami T."/>
            <person name="Toyoda A."/>
            <person name="Takaki Y."/>
            <person name="Nishi S."/>
            <person name="Hori S."/>
            <person name="Arai W."/>
            <person name="Tsubouchi T."/>
            <person name="Morono Y."/>
            <person name="Uchiyama I."/>
            <person name="Ito T."/>
            <person name="Fujiyama A."/>
            <person name="Inagaki F."/>
            <person name="Takami H."/>
        </authorList>
    </citation>
    <scope>NUCLEOTIDE SEQUENCE</scope>
    <source>
        <strain evidence="1">Expedition CK06-06</strain>
    </source>
</reference>
<dbReference type="AlphaFoldDB" id="X0W9I8"/>
<protein>
    <submittedName>
        <fullName evidence="1">Uncharacterized protein</fullName>
    </submittedName>
</protein>
<dbReference type="EMBL" id="BARS01030390">
    <property type="protein sequence ID" value="GAG21263.1"/>
    <property type="molecule type" value="Genomic_DNA"/>
</dbReference>
<organism evidence="1">
    <name type="scientific">marine sediment metagenome</name>
    <dbReference type="NCBI Taxonomy" id="412755"/>
    <lineage>
        <taxon>unclassified sequences</taxon>
        <taxon>metagenomes</taxon>
        <taxon>ecological metagenomes</taxon>
    </lineage>
</organism>
<evidence type="ECO:0000313" key="1">
    <source>
        <dbReference type="EMBL" id="GAG21263.1"/>
    </source>
</evidence>
<feature type="non-terminal residue" evidence="1">
    <location>
        <position position="1"/>
    </location>
</feature>
<sequence length="262" mass="28272">WIKYLPSTGAAGVFLSDAAAVIKTEPTHTARGVGGTGGKVEAAPLAAKVEPPREEAAKPIPLPAKVEAEPVPKVEDVAARPEATTSLKDPSSDASKMLDTWFANKDEKVQGARSEAARIQDQIKATVGAKHFRTPAKDVDQAIQLNIDLRGKVDEQIAKWGDKLTPEQRTLVEKSQNLTPEQLAIADAIIESNRGTGIEAQDAGVIKNVNDNYSARLWETEPGKRPEQLERKFGTTTARAKQRTLESILEGWAKGKKLAIKG</sequence>